<comment type="caution">
    <text evidence="1">The sequence shown here is derived from an EMBL/GenBank/DDBJ whole genome shotgun (WGS) entry which is preliminary data.</text>
</comment>
<organism evidence="1 2">
    <name type="scientific">Liparis tanakae</name>
    <name type="common">Tanaka's snailfish</name>
    <dbReference type="NCBI Taxonomy" id="230148"/>
    <lineage>
        <taxon>Eukaryota</taxon>
        <taxon>Metazoa</taxon>
        <taxon>Chordata</taxon>
        <taxon>Craniata</taxon>
        <taxon>Vertebrata</taxon>
        <taxon>Euteleostomi</taxon>
        <taxon>Actinopterygii</taxon>
        <taxon>Neopterygii</taxon>
        <taxon>Teleostei</taxon>
        <taxon>Neoteleostei</taxon>
        <taxon>Acanthomorphata</taxon>
        <taxon>Eupercaria</taxon>
        <taxon>Perciformes</taxon>
        <taxon>Cottioidei</taxon>
        <taxon>Cottales</taxon>
        <taxon>Liparidae</taxon>
        <taxon>Liparis</taxon>
    </lineage>
</organism>
<dbReference type="AlphaFoldDB" id="A0A4Z2FBX0"/>
<proteinExistence type="predicted"/>
<gene>
    <name evidence="1" type="ORF">EYF80_051478</name>
</gene>
<accession>A0A4Z2FBX0</accession>
<sequence length="68" mass="7779">MSKIEHIVFILDRTGPEEDVFVSMIFDLLTLLGRRRVESRVEAMNRPSWLIGSQANYRIAPKKLGSCS</sequence>
<reference evidence="1 2" key="1">
    <citation type="submission" date="2019-03" db="EMBL/GenBank/DDBJ databases">
        <title>First draft genome of Liparis tanakae, snailfish: a comprehensive survey of snailfish specific genes.</title>
        <authorList>
            <person name="Kim W."/>
            <person name="Song I."/>
            <person name="Jeong J.-H."/>
            <person name="Kim D."/>
            <person name="Kim S."/>
            <person name="Ryu S."/>
            <person name="Song J.Y."/>
            <person name="Lee S.K."/>
        </authorList>
    </citation>
    <scope>NUCLEOTIDE SEQUENCE [LARGE SCALE GENOMIC DNA]</scope>
    <source>
        <tissue evidence="1">Muscle</tissue>
    </source>
</reference>
<evidence type="ECO:0000313" key="1">
    <source>
        <dbReference type="EMBL" id="TNN38360.1"/>
    </source>
</evidence>
<evidence type="ECO:0000313" key="2">
    <source>
        <dbReference type="Proteomes" id="UP000314294"/>
    </source>
</evidence>
<dbReference type="EMBL" id="SRLO01001378">
    <property type="protein sequence ID" value="TNN38360.1"/>
    <property type="molecule type" value="Genomic_DNA"/>
</dbReference>
<protein>
    <submittedName>
        <fullName evidence="1">Uncharacterized protein</fullName>
    </submittedName>
</protein>
<name>A0A4Z2FBX0_9TELE</name>
<dbReference type="Proteomes" id="UP000314294">
    <property type="component" value="Unassembled WGS sequence"/>
</dbReference>
<keyword evidence="2" id="KW-1185">Reference proteome</keyword>